<comment type="caution">
    <text evidence="6">The sequence shown here is derived from an EMBL/GenBank/DDBJ whole genome shotgun (WGS) entry which is preliminary data.</text>
</comment>
<keyword evidence="2" id="KW-0238">DNA-binding</keyword>
<dbReference type="AlphaFoldDB" id="A0A4R1BHE2"/>
<dbReference type="Pfam" id="PF13545">
    <property type="entry name" value="HTH_Crp_2"/>
    <property type="match status" value="1"/>
</dbReference>
<sequence>MIHETRHPIPEILARQPMFRNLDPAELDAIASGTREYRVRRNEVLFQKGDPAAGMHIVIAGQVKLSIGSSQGSEKVIHMAGPGSTFGEAVAFLDRPYPVSAVATQDSIVMLIGKPTLERVLVESPAFSRKMLASLSSRLHELIDDMESCTLRTSMQRVICFLGQQAPASQDGAFSVHLNSSKQTVASRLNLAPETLSRVLGQLAEAGLIRVDGRTITVLSRTDLERFQA</sequence>
<keyword evidence="3" id="KW-0804">Transcription</keyword>
<dbReference type="SUPFAM" id="SSF51206">
    <property type="entry name" value="cAMP-binding domain-like"/>
    <property type="match status" value="1"/>
</dbReference>
<dbReference type="SUPFAM" id="SSF46785">
    <property type="entry name" value="Winged helix' DNA-binding domain"/>
    <property type="match status" value="1"/>
</dbReference>
<dbReference type="InterPro" id="IPR000595">
    <property type="entry name" value="cNMP-bd_dom"/>
</dbReference>
<keyword evidence="1" id="KW-0805">Transcription regulation</keyword>
<dbReference type="PANTHER" id="PTHR24567:SF26">
    <property type="entry name" value="REGULATORY PROTEIN YEIL"/>
    <property type="match status" value="1"/>
</dbReference>
<evidence type="ECO:0000313" key="6">
    <source>
        <dbReference type="EMBL" id="TCJ16518.1"/>
    </source>
</evidence>
<evidence type="ECO:0000259" key="4">
    <source>
        <dbReference type="PROSITE" id="PS50042"/>
    </source>
</evidence>
<evidence type="ECO:0000256" key="3">
    <source>
        <dbReference type="ARBA" id="ARBA00023163"/>
    </source>
</evidence>
<dbReference type="SMART" id="SM00100">
    <property type="entry name" value="cNMP"/>
    <property type="match status" value="1"/>
</dbReference>
<dbReference type="InterPro" id="IPR012318">
    <property type="entry name" value="HTH_CRP"/>
</dbReference>
<dbReference type="InterPro" id="IPR050397">
    <property type="entry name" value="Env_Response_Regulators"/>
</dbReference>
<dbReference type="OrthoDB" id="9777588at2"/>
<organism evidence="6 7">
    <name type="scientific">Parasulfuritortus cantonensis</name>
    <dbReference type="NCBI Taxonomy" id="2528202"/>
    <lineage>
        <taxon>Bacteria</taxon>
        <taxon>Pseudomonadati</taxon>
        <taxon>Pseudomonadota</taxon>
        <taxon>Betaproteobacteria</taxon>
        <taxon>Nitrosomonadales</taxon>
        <taxon>Thiobacillaceae</taxon>
        <taxon>Parasulfuritortus</taxon>
    </lineage>
</organism>
<accession>A0A4R1BHE2</accession>
<keyword evidence="7" id="KW-1185">Reference proteome</keyword>
<feature type="domain" description="HTH crp-type" evidence="5">
    <location>
        <begin position="152"/>
        <end position="222"/>
    </location>
</feature>
<dbReference type="Pfam" id="PF00027">
    <property type="entry name" value="cNMP_binding"/>
    <property type="match status" value="1"/>
</dbReference>
<dbReference type="GO" id="GO:0003700">
    <property type="term" value="F:DNA-binding transcription factor activity"/>
    <property type="evidence" value="ECO:0007669"/>
    <property type="project" value="TreeGrafter"/>
</dbReference>
<evidence type="ECO:0000256" key="2">
    <source>
        <dbReference type="ARBA" id="ARBA00023125"/>
    </source>
</evidence>
<dbReference type="InterPro" id="IPR018490">
    <property type="entry name" value="cNMP-bd_dom_sf"/>
</dbReference>
<dbReference type="EMBL" id="SJZB01000017">
    <property type="protein sequence ID" value="TCJ16518.1"/>
    <property type="molecule type" value="Genomic_DNA"/>
</dbReference>
<dbReference type="PANTHER" id="PTHR24567">
    <property type="entry name" value="CRP FAMILY TRANSCRIPTIONAL REGULATORY PROTEIN"/>
    <property type="match status" value="1"/>
</dbReference>
<dbReference type="Gene3D" id="1.10.10.10">
    <property type="entry name" value="Winged helix-like DNA-binding domain superfamily/Winged helix DNA-binding domain"/>
    <property type="match status" value="1"/>
</dbReference>
<gene>
    <name evidence="6" type="ORF">EZJ19_04875</name>
</gene>
<protein>
    <submittedName>
        <fullName evidence="6">Crp/Fnr family transcriptional regulator</fullName>
    </submittedName>
</protein>
<name>A0A4R1BHE2_9PROT</name>
<evidence type="ECO:0000256" key="1">
    <source>
        <dbReference type="ARBA" id="ARBA00023015"/>
    </source>
</evidence>
<feature type="domain" description="Cyclic nucleotide-binding" evidence="4">
    <location>
        <begin position="18"/>
        <end position="138"/>
    </location>
</feature>
<dbReference type="InterPro" id="IPR014710">
    <property type="entry name" value="RmlC-like_jellyroll"/>
</dbReference>
<dbReference type="GO" id="GO:0003677">
    <property type="term" value="F:DNA binding"/>
    <property type="evidence" value="ECO:0007669"/>
    <property type="project" value="UniProtKB-KW"/>
</dbReference>
<dbReference type="CDD" id="cd00038">
    <property type="entry name" value="CAP_ED"/>
    <property type="match status" value="1"/>
</dbReference>
<dbReference type="PROSITE" id="PS51063">
    <property type="entry name" value="HTH_CRP_2"/>
    <property type="match status" value="1"/>
</dbReference>
<dbReference type="RefSeq" id="WP_131445171.1">
    <property type="nucleotide sequence ID" value="NZ_SJZB01000017.1"/>
</dbReference>
<reference evidence="6 7" key="1">
    <citation type="submission" date="2019-03" db="EMBL/GenBank/DDBJ databases">
        <title>Genome sequence of Thiobacillaceae bacterium LSR1, a sulfur-oxidizing bacterium isolated from freshwater sediment.</title>
        <authorList>
            <person name="Li S."/>
        </authorList>
    </citation>
    <scope>NUCLEOTIDE SEQUENCE [LARGE SCALE GENOMIC DNA]</scope>
    <source>
        <strain evidence="6 7">LSR1</strain>
    </source>
</reference>
<dbReference type="Proteomes" id="UP000295443">
    <property type="component" value="Unassembled WGS sequence"/>
</dbReference>
<dbReference type="Gene3D" id="2.60.120.10">
    <property type="entry name" value="Jelly Rolls"/>
    <property type="match status" value="1"/>
</dbReference>
<evidence type="ECO:0000313" key="7">
    <source>
        <dbReference type="Proteomes" id="UP000295443"/>
    </source>
</evidence>
<dbReference type="PROSITE" id="PS50042">
    <property type="entry name" value="CNMP_BINDING_3"/>
    <property type="match status" value="1"/>
</dbReference>
<dbReference type="InterPro" id="IPR036390">
    <property type="entry name" value="WH_DNA-bd_sf"/>
</dbReference>
<proteinExistence type="predicted"/>
<dbReference type="InterPro" id="IPR036388">
    <property type="entry name" value="WH-like_DNA-bd_sf"/>
</dbReference>
<evidence type="ECO:0000259" key="5">
    <source>
        <dbReference type="PROSITE" id="PS51063"/>
    </source>
</evidence>
<dbReference type="GO" id="GO:0005829">
    <property type="term" value="C:cytosol"/>
    <property type="evidence" value="ECO:0007669"/>
    <property type="project" value="TreeGrafter"/>
</dbReference>
<dbReference type="SMART" id="SM00419">
    <property type="entry name" value="HTH_CRP"/>
    <property type="match status" value="1"/>
</dbReference>